<feature type="DNA-binding region" description="Homeobox" evidence="5">
    <location>
        <begin position="257"/>
        <end position="316"/>
    </location>
</feature>
<dbReference type="InterPro" id="IPR009057">
    <property type="entry name" value="Homeodomain-like_sf"/>
</dbReference>
<comment type="caution">
    <text evidence="8">The sequence shown here is derived from an EMBL/GenBank/DDBJ whole genome shotgun (WGS) entry which is preliminary data.</text>
</comment>
<dbReference type="EMBL" id="JAGFBR010000002">
    <property type="protein sequence ID" value="KAH0469967.1"/>
    <property type="molecule type" value="Genomic_DNA"/>
</dbReference>
<accession>A0AAV7HQQ4</accession>
<evidence type="ECO:0000259" key="7">
    <source>
        <dbReference type="PROSITE" id="PS50071"/>
    </source>
</evidence>
<dbReference type="GO" id="GO:0003677">
    <property type="term" value="F:DNA binding"/>
    <property type="evidence" value="ECO:0007669"/>
    <property type="project" value="UniProtKB-UniRule"/>
</dbReference>
<keyword evidence="3 5" id="KW-0371">Homeobox</keyword>
<dbReference type="PANTHER" id="PTHR15467">
    <property type="entry name" value="ZINC-FINGERS AND HOMEOBOXES RELATED"/>
    <property type="match status" value="1"/>
</dbReference>
<dbReference type="AlphaFoldDB" id="A0AAV7HQQ4"/>
<organism evidence="8 9">
    <name type="scientific">Dendrobium chrysotoxum</name>
    <name type="common">Orchid</name>
    <dbReference type="NCBI Taxonomy" id="161865"/>
    <lineage>
        <taxon>Eukaryota</taxon>
        <taxon>Viridiplantae</taxon>
        <taxon>Streptophyta</taxon>
        <taxon>Embryophyta</taxon>
        <taxon>Tracheophyta</taxon>
        <taxon>Spermatophyta</taxon>
        <taxon>Magnoliopsida</taxon>
        <taxon>Liliopsida</taxon>
        <taxon>Asparagales</taxon>
        <taxon>Orchidaceae</taxon>
        <taxon>Epidendroideae</taxon>
        <taxon>Malaxideae</taxon>
        <taxon>Dendrobiinae</taxon>
        <taxon>Dendrobium</taxon>
    </lineage>
</organism>
<sequence length="432" mass="49591">MTSSAYASSLSSALRVFWSRSNPNGVSQLSGYGSPKSSLLLFHSQALRSSSLVNFSRGRKNFSAVAQAKHLKPKRTPEHDDREKDEIDEDAFEALFSQLEEDLKTDEIFSEDEKDEITEDDLVRLEQELDEALCDEEFDEVLPSRSDDLNYSDDDEELQPKLKNWQLRRLAYALKIGRRKASIKNLSAELGLERARVLELLREPPPNLLMMCASLPEEVAKNPEPVCELVESSFDSDISISKSEPKEVVPVHVMQTRWSMQKRLKKVQLITLERVYARTKRPTNAMISSIVHVTNLPWKRVVKWFEDKRLEDGVPVHREPFHRSSLAAASTKWKSLKDKFLIEDLLNEYDIKRKLVFFYSLTVLEFVALTPNVGPHLGKVSIVCKSAVILSYLCRKLFVVCNCTVIYHPKTLVLVKTQLIHLLNFKHNDINY</sequence>
<dbReference type="GO" id="GO:0000981">
    <property type="term" value="F:DNA-binding transcription factor activity, RNA polymerase II-specific"/>
    <property type="evidence" value="ECO:0007669"/>
    <property type="project" value="TreeGrafter"/>
</dbReference>
<keyword evidence="9" id="KW-1185">Reference proteome</keyword>
<dbReference type="Gene3D" id="1.10.10.60">
    <property type="entry name" value="Homeodomain-like"/>
    <property type="match status" value="1"/>
</dbReference>
<keyword evidence="4 5" id="KW-0539">Nucleus</keyword>
<dbReference type="GO" id="GO:0005634">
    <property type="term" value="C:nucleus"/>
    <property type="evidence" value="ECO:0007669"/>
    <property type="project" value="UniProtKB-SubCell"/>
</dbReference>
<dbReference type="PROSITE" id="PS50071">
    <property type="entry name" value="HOMEOBOX_2"/>
    <property type="match status" value="1"/>
</dbReference>
<comment type="subcellular location">
    <subcellularLocation>
        <location evidence="1 5 6">Nucleus</location>
    </subcellularLocation>
</comment>
<gene>
    <name evidence="8" type="ORF">IEQ34_001525</name>
</gene>
<dbReference type="SMART" id="SM00389">
    <property type="entry name" value="HOX"/>
    <property type="match status" value="1"/>
</dbReference>
<evidence type="ECO:0000313" key="8">
    <source>
        <dbReference type="EMBL" id="KAH0469967.1"/>
    </source>
</evidence>
<dbReference type="Pfam" id="PF00046">
    <property type="entry name" value="Homeodomain"/>
    <property type="match status" value="1"/>
</dbReference>
<evidence type="ECO:0000256" key="6">
    <source>
        <dbReference type="RuleBase" id="RU000682"/>
    </source>
</evidence>
<dbReference type="PANTHER" id="PTHR15467:SF9">
    <property type="entry name" value="HOMEOBOX DOMAIN-CONTAINING PROTEIN"/>
    <property type="match status" value="1"/>
</dbReference>
<evidence type="ECO:0000256" key="2">
    <source>
        <dbReference type="ARBA" id="ARBA00023125"/>
    </source>
</evidence>
<dbReference type="InterPro" id="IPR001356">
    <property type="entry name" value="HD"/>
</dbReference>
<name>A0AAV7HQQ4_DENCH</name>
<feature type="domain" description="Homeobox" evidence="7">
    <location>
        <begin position="255"/>
        <end position="315"/>
    </location>
</feature>
<evidence type="ECO:0000256" key="3">
    <source>
        <dbReference type="ARBA" id="ARBA00023155"/>
    </source>
</evidence>
<dbReference type="SUPFAM" id="SSF46689">
    <property type="entry name" value="Homeodomain-like"/>
    <property type="match status" value="1"/>
</dbReference>
<evidence type="ECO:0000256" key="1">
    <source>
        <dbReference type="ARBA" id="ARBA00004123"/>
    </source>
</evidence>
<dbReference type="Proteomes" id="UP000775213">
    <property type="component" value="Unassembled WGS sequence"/>
</dbReference>
<protein>
    <recommendedName>
        <fullName evidence="7">Homeobox domain-containing protein</fullName>
    </recommendedName>
</protein>
<proteinExistence type="predicted"/>
<reference evidence="8 9" key="1">
    <citation type="journal article" date="2021" name="Hortic Res">
        <title>Chromosome-scale assembly of the Dendrobium chrysotoxum genome enhances the understanding of orchid evolution.</title>
        <authorList>
            <person name="Zhang Y."/>
            <person name="Zhang G.Q."/>
            <person name="Zhang D."/>
            <person name="Liu X.D."/>
            <person name="Xu X.Y."/>
            <person name="Sun W.H."/>
            <person name="Yu X."/>
            <person name="Zhu X."/>
            <person name="Wang Z.W."/>
            <person name="Zhao X."/>
            <person name="Zhong W.Y."/>
            <person name="Chen H."/>
            <person name="Yin W.L."/>
            <person name="Huang T."/>
            <person name="Niu S.C."/>
            <person name="Liu Z.J."/>
        </authorList>
    </citation>
    <scope>NUCLEOTIDE SEQUENCE [LARGE SCALE GENOMIC DNA]</scope>
    <source>
        <strain evidence="8">Lindl</strain>
    </source>
</reference>
<evidence type="ECO:0000256" key="5">
    <source>
        <dbReference type="PROSITE-ProRule" id="PRU00108"/>
    </source>
</evidence>
<keyword evidence="2 5" id="KW-0238">DNA-binding</keyword>
<dbReference type="CDD" id="cd00086">
    <property type="entry name" value="homeodomain"/>
    <property type="match status" value="1"/>
</dbReference>
<evidence type="ECO:0000313" key="9">
    <source>
        <dbReference type="Proteomes" id="UP000775213"/>
    </source>
</evidence>
<evidence type="ECO:0000256" key="4">
    <source>
        <dbReference type="ARBA" id="ARBA00023242"/>
    </source>
</evidence>